<feature type="compositionally biased region" description="Basic and acidic residues" evidence="1">
    <location>
        <begin position="492"/>
        <end position="503"/>
    </location>
</feature>
<dbReference type="InterPro" id="IPR056222">
    <property type="entry name" value="PH_23"/>
</dbReference>
<feature type="compositionally biased region" description="Polar residues" evidence="1">
    <location>
        <begin position="566"/>
        <end position="579"/>
    </location>
</feature>
<feature type="compositionally biased region" description="Polar residues" evidence="1">
    <location>
        <begin position="508"/>
        <end position="521"/>
    </location>
</feature>
<feature type="region of interest" description="Disordered" evidence="1">
    <location>
        <begin position="1062"/>
        <end position="1394"/>
    </location>
</feature>
<feature type="compositionally biased region" description="Polar residues" evidence="1">
    <location>
        <begin position="463"/>
        <end position="474"/>
    </location>
</feature>
<feature type="compositionally biased region" description="Basic residues" evidence="1">
    <location>
        <begin position="1"/>
        <end position="11"/>
    </location>
</feature>
<feature type="compositionally biased region" description="Low complexity" evidence="1">
    <location>
        <begin position="380"/>
        <end position="397"/>
    </location>
</feature>
<organism evidence="5 6">
    <name type="scientific">Arthroderma otae (strain ATCC MYA-4605 / CBS 113480)</name>
    <name type="common">Microsporum canis</name>
    <dbReference type="NCBI Taxonomy" id="554155"/>
    <lineage>
        <taxon>Eukaryota</taxon>
        <taxon>Fungi</taxon>
        <taxon>Dikarya</taxon>
        <taxon>Ascomycota</taxon>
        <taxon>Pezizomycotina</taxon>
        <taxon>Eurotiomycetes</taxon>
        <taxon>Eurotiomycetidae</taxon>
        <taxon>Onygenales</taxon>
        <taxon>Arthrodermataceae</taxon>
        <taxon>Microsporum</taxon>
    </lineage>
</organism>
<reference evidence="6" key="1">
    <citation type="journal article" date="2012" name="MBio">
        <title>Comparative genome analysis of Trichophyton rubrum and related dermatophytes reveals candidate genes involved in infection.</title>
        <authorList>
            <person name="Martinez D.A."/>
            <person name="Oliver B.G."/>
            <person name="Graeser Y."/>
            <person name="Goldberg J.M."/>
            <person name="Li W."/>
            <person name="Martinez-Rossi N.M."/>
            <person name="Monod M."/>
            <person name="Shelest E."/>
            <person name="Barton R.C."/>
            <person name="Birch E."/>
            <person name="Brakhage A.A."/>
            <person name="Chen Z."/>
            <person name="Gurr S.J."/>
            <person name="Heiman D."/>
            <person name="Heitman J."/>
            <person name="Kosti I."/>
            <person name="Rossi A."/>
            <person name="Saif S."/>
            <person name="Samalova M."/>
            <person name="Saunders C.W."/>
            <person name="Shea T."/>
            <person name="Summerbell R.C."/>
            <person name="Xu J."/>
            <person name="Young S."/>
            <person name="Zeng Q."/>
            <person name="Birren B.W."/>
            <person name="Cuomo C.A."/>
            <person name="White T.C."/>
        </authorList>
    </citation>
    <scope>NUCLEOTIDE SEQUENCE [LARGE SCALE GENOMIC DNA]</scope>
    <source>
        <strain evidence="6">ATCC MYA-4605 / CBS 113480</strain>
    </source>
</reference>
<feature type="compositionally biased region" description="Low complexity" evidence="1">
    <location>
        <begin position="118"/>
        <end position="139"/>
    </location>
</feature>
<evidence type="ECO:0000259" key="4">
    <source>
        <dbReference type="Pfam" id="PF24345"/>
    </source>
</evidence>
<protein>
    <recommendedName>
        <fullName evidence="7">SRm160/300 splicing coactivator</fullName>
    </recommendedName>
</protein>
<feature type="compositionally biased region" description="Low complexity" evidence="1">
    <location>
        <begin position="1699"/>
        <end position="1710"/>
    </location>
</feature>
<evidence type="ECO:0000313" key="5">
    <source>
        <dbReference type="EMBL" id="EEQ33722.1"/>
    </source>
</evidence>
<dbReference type="VEuPathDB" id="FungiDB:MCYG_06541"/>
<feature type="compositionally biased region" description="Basic and acidic residues" evidence="1">
    <location>
        <begin position="68"/>
        <end position="82"/>
    </location>
</feature>
<evidence type="ECO:0000259" key="3">
    <source>
        <dbReference type="Pfam" id="PF24344"/>
    </source>
</evidence>
<feature type="compositionally biased region" description="Polar residues" evidence="1">
    <location>
        <begin position="1076"/>
        <end position="1091"/>
    </location>
</feature>
<dbReference type="Proteomes" id="UP000002035">
    <property type="component" value="Unassembled WGS sequence"/>
</dbReference>
<feature type="compositionally biased region" description="Low complexity" evidence="1">
    <location>
        <begin position="551"/>
        <end position="565"/>
    </location>
</feature>
<name>C5FUY8_ARTOC</name>
<dbReference type="Pfam" id="PF24345">
    <property type="entry name" value="PH_24"/>
    <property type="match status" value="1"/>
</dbReference>
<dbReference type="OrthoDB" id="5408934at2759"/>
<sequence length="1812" mass="196626">MPAPRTPRRTPNRGSAKQSSFKEIKPLDLGEPLGPHDSATVREKVRKWQQLGGGVVIAPDVGASSDEDEKKSPPGSKLKESKQATNKSPAASKGPHKGKTTPEPVKATPEPEKRTRSPTKTKTTPRTTPKTTPRTTPRTTPKKRVVSDAHWRRNRSPPPSSSAPSSTHATPTRRKDVLQRYEEAKEKAARTSGVKDNDGIAVYPGPLRVPEPLKAASSAWSSDVGSSAGEGTTDYSGREKTSAAQNRTPKRTLKPNYCVNDDKHRMGSPRGKIQSPDFPRASTPRKKPPSPKPADPPPEPAAAKTEPVRRSEIRPHNLLSGNIISQVIDESKKMFSAMKPPESSTPPPPPPQGPSVPHGSKVEAWLSSTADPFVDDKDSTTSVSAPPKSSSTRSSLPRKNHSDDEHKKESTKKQPSPHSGSDSKKQQARPVKGNYDYSDGSDSDQTYTVKSTSQARESKSDLSVESSTESQPPTLNREKTTRSRGRLSASAEAERMSMLRESVEEALQGSSLDRPTSSDGSEVSAVDRPPPLMLKRPFPSTGGHRLSTIASVDTVTSSTNSNTTTKEAPSNPATQSELSQLDDDAVSESEKRDKFDTESLPGPAQPLKRRLTKHSDLMSVLSIPGGRSRSIRSARSIRTNRSRLANATISDIMRELASDEVKYMRELRTLVGGVIPVLLTSILSKTDSAIAAGLFRRSADPSDQENFTRPIVNMGVSLEKLKALHKRLPLNNTEALLSWAVSAQKVYADYLSAWRLGFQDVIVNLAPPDPEDALKAETQSLCAGMAQDENGDVINGDGERVDVAFLLKRPLVRLKYLSKTFKGLNYVQPSPKAEEVADTYQSLVTDARRRANEERSRLEDDAAASIDETRARDIHTLAVLKNVEVNQTRRVRARDFFDLSLLHSTGQQIDCRAELLLRDNPPGEAPGGDLFICEVDETDRWLLFPPIDCTCISARNGDGKGEIVLMVRASVGNSTEWYELLSFTTDDEQIGFEWVQMIGLNPVPPKINRSLSFINRAKERRERLALARQEKDGDAIAIHDYDPSEIDVPIGEKATVVGEDLQHDRDPVDNKYPAASPSTPSRTLRLDTTQGLDEAMDLASNVSPALKRSKAKRRSKYDYASPTSPASSGIQTPDRESSRPPSPLLSRGSENRGRDRTPSPTTPTPSGGSKQSKRPIASLVQPHGRRSLSPVPSLEFPTIPKLRKSSPKNSPPTSPKSIPLPASPIRKQSEDKLEQTPTGKGKKSPNKGEKSVVSDDEQLLGKDPPPTPPSHRTPSPASPKQLKTPIISPPAPPYARHRRTSSPLKHEYAPSSTSESSGSDTSSIQRYDVDSSSDTSDEELEDEDIPAPLPPTTRRVSKRVSHPESADDIPTVEAGSPVGSADRSPPKSIHSSPQRASKTIASIFYWHDKGFWEPLHANECNIIVTPGLIEAFEMSHDHSRPPSRDNGSVADSIELSHRPLVALELTPLVPIRRGTALDISIRSPPTAQSKISSGSNIMFRSRNPDDCDRLYNLINHSRINNPTYIALQNAVPYSSQPNSLSRHNSTRSNKGGGWFSWYGGFSKSSYRASTAPPASLAAGTESSVGTMSSAISALKRFGVGSKMFSIARSTLTSRNGSRDDTSLYTTSTGSGSGQRFPSNAEAAHMAAEGGIGLANAKIRLYTRESAAKWRDLGAARLTILPADTVTSNSPPNYPDDQEPSGNSSPSFGSNADTAGPPRTPPSSGMSGAQVKNEKRILIRSKLSGETLVDACLGESCFERVARTGIAVSIWEEYDGIAKEGGVVGGCFKVYMIQMKSEAEAAYTFGLVGKLRY</sequence>
<feature type="compositionally biased region" description="Low complexity" evidence="1">
    <location>
        <begin position="1311"/>
        <end position="1323"/>
    </location>
</feature>
<gene>
    <name evidence="5" type="ORF">MCYG_06541</name>
</gene>
<feature type="region of interest" description="Disordered" evidence="1">
    <location>
        <begin position="1612"/>
        <end position="1640"/>
    </location>
</feature>
<feature type="compositionally biased region" description="Basic and acidic residues" evidence="1">
    <location>
        <begin position="306"/>
        <end position="315"/>
    </location>
</feature>
<dbReference type="HOGENOM" id="CLU_001976_0_0_1"/>
<evidence type="ECO:0000256" key="1">
    <source>
        <dbReference type="SAM" id="MobiDB-lite"/>
    </source>
</evidence>
<dbReference type="InterPro" id="IPR056416">
    <property type="entry name" value="DH_2_fung"/>
</dbReference>
<proteinExistence type="predicted"/>
<dbReference type="PANTHER" id="PTHR24216:SF65">
    <property type="entry name" value="PAXILLIN-LIKE PROTEIN 1"/>
    <property type="match status" value="1"/>
</dbReference>
<evidence type="ECO:0000313" key="6">
    <source>
        <dbReference type="Proteomes" id="UP000002035"/>
    </source>
</evidence>
<dbReference type="eggNOG" id="ENOG502QUWF">
    <property type="taxonomic scope" value="Eukaryota"/>
</dbReference>
<feature type="compositionally biased region" description="Basic and acidic residues" evidence="1">
    <location>
        <begin position="173"/>
        <end position="198"/>
    </location>
</feature>
<keyword evidence="6" id="KW-1185">Reference proteome</keyword>
<feature type="compositionally biased region" description="Pro residues" evidence="1">
    <location>
        <begin position="343"/>
        <end position="354"/>
    </location>
</feature>
<dbReference type="PANTHER" id="PTHR24216">
    <property type="entry name" value="PAXILLIN-RELATED"/>
    <property type="match status" value="1"/>
</dbReference>
<feature type="domain" description="PH" evidence="4">
    <location>
        <begin position="1391"/>
        <end position="1531"/>
    </location>
</feature>
<dbReference type="Pfam" id="PF24344">
    <property type="entry name" value="PH_23"/>
    <property type="match status" value="1"/>
</dbReference>
<feature type="domain" description="PH" evidence="3">
    <location>
        <begin position="864"/>
        <end position="1006"/>
    </location>
</feature>
<feature type="compositionally biased region" description="Polar residues" evidence="1">
    <location>
        <begin position="1121"/>
        <end position="1131"/>
    </location>
</feature>
<feature type="compositionally biased region" description="Low complexity" evidence="1">
    <location>
        <begin position="215"/>
        <end position="227"/>
    </location>
</feature>
<feature type="compositionally biased region" description="Polar residues" evidence="1">
    <location>
        <begin position="445"/>
        <end position="455"/>
    </location>
</feature>
<dbReference type="STRING" id="554155.C5FUY8"/>
<dbReference type="Pfam" id="PF24340">
    <property type="entry name" value="DH_2"/>
    <property type="match status" value="1"/>
</dbReference>
<feature type="compositionally biased region" description="Pro residues" evidence="1">
    <location>
        <begin position="290"/>
        <end position="300"/>
    </location>
</feature>
<feature type="compositionally biased region" description="Low complexity" evidence="1">
    <location>
        <begin position="435"/>
        <end position="444"/>
    </location>
</feature>
<dbReference type="GeneID" id="9222352"/>
<dbReference type="InterPro" id="IPR056223">
    <property type="entry name" value="PH_24"/>
</dbReference>
<feature type="compositionally biased region" description="Acidic residues" evidence="1">
    <location>
        <begin position="1335"/>
        <end position="1345"/>
    </location>
</feature>
<dbReference type="EMBL" id="DS995706">
    <property type="protein sequence ID" value="EEQ33722.1"/>
    <property type="molecule type" value="Genomic_DNA"/>
</dbReference>
<accession>C5FUY8</accession>
<feature type="region of interest" description="Disordered" evidence="1">
    <location>
        <begin position="1"/>
        <end position="607"/>
    </location>
</feature>
<feature type="compositionally biased region" description="Basic and acidic residues" evidence="1">
    <location>
        <begin position="400"/>
        <end position="412"/>
    </location>
</feature>
<feature type="domain" description="DBL homology" evidence="2">
    <location>
        <begin position="645"/>
        <end position="850"/>
    </location>
</feature>
<evidence type="ECO:0000259" key="2">
    <source>
        <dbReference type="Pfam" id="PF24340"/>
    </source>
</evidence>
<evidence type="ECO:0008006" key="7">
    <source>
        <dbReference type="Google" id="ProtNLM"/>
    </source>
</evidence>
<dbReference type="RefSeq" id="XP_002844577.1">
    <property type="nucleotide sequence ID" value="XM_002844531.1"/>
</dbReference>
<feature type="compositionally biased region" description="Basic and acidic residues" evidence="1">
    <location>
        <begin position="588"/>
        <end position="597"/>
    </location>
</feature>
<feature type="region of interest" description="Disordered" evidence="1">
    <location>
        <begin position="1683"/>
        <end position="1730"/>
    </location>
</feature>
<dbReference type="OMA" id="FMIQMKS"/>